<keyword evidence="1" id="KW-0812">Transmembrane</keyword>
<feature type="transmembrane region" description="Helical" evidence="1">
    <location>
        <begin position="287"/>
        <end position="309"/>
    </location>
</feature>
<dbReference type="AlphaFoldDB" id="A0A8J3I839"/>
<dbReference type="Proteomes" id="UP000612362">
    <property type="component" value="Unassembled WGS sequence"/>
</dbReference>
<evidence type="ECO:0000256" key="1">
    <source>
        <dbReference type="SAM" id="Phobius"/>
    </source>
</evidence>
<keyword evidence="3" id="KW-1185">Reference proteome</keyword>
<feature type="transmembrane region" description="Helical" evidence="1">
    <location>
        <begin position="43"/>
        <end position="63"/>
    </location>
</feature>
<keyword evidence="1" id="KW-1133">Transmembrane helix</keyword>
<feature type="transmembrane region" description="Helical" evidence="1">
    <location>
        <begin position="172"/>
        <end position="195"/>
    </location>
</feature>
<feature type="transmembrane region" description="Helical" evidence="1">
    <location>
        <begin position="75"/>
        <end position="99"/>
    </location>
</feature>
<dbReference type="EMBL" id="BNJF01000004">
    <property type="protein sequence ID" value="GHO49201.1"/>
    <property type="molecule type" value="Genomic_DNA"/>
</dbReference>
<protein>
    <submittedName>
        <fullName evidence="2">Uncharacterized protein</fullName>
    </submittedName>
</protein>
<proteinExistence type="predicted"/>
<feature type="transmembrane region" description="Helical" evidence="1">
    <location>
        <begin position="249"/>
        <end position="275"/>
    </location>
</feature>
<keyword evidence="1" id="KW-0472">Membrane</keyword>
<accession>A0A8J3I839</accession>
<feature type="transmembrane region" description="Helical" evidence="1">
    <location>
        <begin position="215"/>
        <end position="237"/>
    </location>
</feature>
<evidence type="ECO:0000313" key="3">
    <source>
        <dbReference type="Proteomes" id="UP000612362"/>
    </source>
</evidence>
<feature type="transmembrane region" description="Helical" evidence="1">
    <location>
        <begin position="119"/>
        <end position="152"/>
    </location>
</feature>
<reference evidence="2" key="1">
    <citation type="submission" date="2020-10" db="EMBL/GenBank/DDBJ databases">
        <title>Taxonomic study of unclassified bacteria belonging to the class Ktedonobacteria.</title>
        <authorList>
            <person name="Yabe S."/>
            <person name="Wang C.M."/>
            <person name="Zheng Y."/>
            <person name="Sakai Y."/>
            <person name="Cavaletti L."/>
            <person name="Monciardini P."/>
            <person name="Donadio S."/>
        </authorList>
    </citation>
    <scope>NUCLEOTIDE SEQUENCE</scope>
    <source>
        <strain evidence="2">SOSP1-1</strain>
    </source>
</reference>
<evidence type="ECO:0000313" key="2">
    <source>
        <dbReference type="EMBL" id="GHO49201.1"/>
    </source>
</evidence>
<name>A0A8J3I839_9CHLR</name>
<organism evidence="2 3">
    <name type="scientific">Ktedonospora formicarum</name>
    <dbReference type="NCBI Taxonomy" id="2778364"/>
    <lineage>
        <taxon>Bacteria</taxon>
        <taxon>Bacillati</taxon>
        <taxon>Chloroflexota</taxon>
        <taxon>Ktedonobacteria</taxon>
        <taxon>Ktedonobacterales</taxon>
        <taxon>Ktedonobacteraceae</taxon>
        <taxon>Ktedonospora</taxon>
    </lineage>
</organism>
<gene>
    <name evidence="2" type="ORF">KSX_73640</name>
</gene>
<comment type="caution">
    <text evidence="2">The sequence shown here is derived from an EMBL/GenBank/DDBJ whole genome shotgun (WGS) entry which is preliminary data.</text>
</comment>
<sequence length="345" mass="36896">MGGATLFLAAAMAVWLLKGHPSATMLVDASGWRVVLGPQGNLALLGSATLALLGSDMPLSLTGETKTRKSIPRHLVWGTLLTLGGYIVFTFGVLVIQGAGVAQQTINPMVLLIGTIDRVFGSAMGGVMAFCLLLYFMMIPVALNVCFSRLLVVSALHQQISMRLAQVTRHRVPATALGTQVVFGLLATALIYMVVPLFNLKQSADLSNIMYNVLGAGLLLVWIISFLFPFLLLAILAGRQGKAFRRTCVIPFPILVISMITGPLLCMLTFVTTLTNSFIPSLLPNATWGWIVGAVASGSLIIAAICSMLSNSEAKWEALQEQQAEMLARPNVPATLEAQHQSKGF</sequence>